<organism evidence="2 3">
    <name type="scientific">Bacillus mesophilum</name>
    <dbReference type="NCBI Taxonomy" id="1071718"/>
    <lineage>
        <taxon>Bacteria</taxon>
        <taxon>Bacillati</taxon>
        <taxon>Bacillota</taxon>
        <taxon>Bacilli</taxon>
        <taxon>Bacillales</taxon>
        <taxon>Bacillaceae</taxon>
        <taxon>Bacillus</taxon>
    </lineage>
</organism>
<dbReference type="Proteomes" id="UP000441354">
    <property type="component" value="Unassembled WGS sequence"/>
</dbReference>
<feature type="transmembrane region" description="Helical" evidence="1">
    <location>
        <begin position="43"/>
        <end position="67"/>
    </location>
</feature>
<name>A0A7V7RLH1_9BACI</name>
<accession>A0A7V7RLH1</accession>
<keyword evidence="1" id="KW-0472">Membrane</keyword>
<gene>
    <name evidence="2" type="ORF">F7732_10990</name>
</gene>
<evidence type="ECO:0000313" key="3">
    <source>
        <dbReference type="Proteomes" id="UP000441354"/>
    </source>
</evidence>
<keyword evidence="3" id="KW-1185">Reference proteome</keyword>
<dbReference type="EMBL" id="WBOT01000003">
    <property type="protein sequence ID" value="KAB2332610.1"/>
    <property type="molecule type" value="Genomic_DNA"/>
</dbReference>
<comment type="caution">
    <text evidence="2">The sequence shown here is derived from an EMBL/GenBank/DDBJ whole genome shotgun (WGS) entry which is preliminary data.</text>
</comment>
<keyword evidence="1" id="KW-0812">Transmembrane</keyword>
<dbReference type="OrthoDB" id="9820139at2"/>
<dbReference type="AlphaFoldDB" id="A0A7V7RLH1"/>
<proteinExistence type="predicted"/>
<reference evidence="2 3" key="1">
    <citation type="journal article" date="2014" name="Arch. Microbiol.">
        <title>Bacillus mesophilum sp. nov., strain IITR-54T, a novel 4-chlorobiphenyl dechlorinating bacterium.</title>
        <authorList>
            <person name="Manickam N."/>
            <person name="Singh N.K."/>
            <person name="Bajaj A."/>
            <person name="Kumar R.M."/>
            <person name="Kaur G."/>
            <person name="Kaur N."/>
            <person name="Bala M."/>
            <person name="Kumar A."/>
            <person name="Mayilraj S."/>
        </authorList>
    </citation>
    <scope>NUCLEOTIDE SEQUENCE [LARGE SCALE GENOMIC DNA]</scope>
    <source>
        <strain evidence="2 3">IITR-54</strain>
    </source>
</reference>
<protein>
    <submittedName>
        <fullName evidence="2">Uncharacterized protein</fullName>
    </submittedName>
</protein>
<dbReference type="RefSeq" id="WP_151573909.1">
    <property type="nucleotide sequence ID" value="NZ_WBOT01000003.1"/>
</dbReference>
<sequence>MKNKDSIVLRIGKRVFQMLGQWSVLGFVFTLSKNIDNKHTVSIIGSFLILFAIVLLIYYFITSINILRDHNRFKRSYSKALTGKKVSIGYEVGSFWDVVDRFKDVEKVAVIIGINNRFCTDEVITR</sequence>
<evidence type="ECO:0000313" key="2">
    <source>
        <dbReference type="EMBL" id="KAB2332610.1"/>
    </source>
</evidence>
<evidence type="ECO:0000256" key="1">
    <source>
        <dbReference type="SAM" id="Phobius"/>
    </source>
</evidence>
<feature type="transmembrane region" description="Helical" evidence="1">
    <location>
        <begin position="12"/>
        <end position="31"/>
    </location>
</feature>
<keyword evidence="1" id="KW-1133">Transmembrane helix</keyword>